<organism evidence="1">
    <name type="scientific">gut metagenome</name>
    <dbReference type="NCBI Taxonomy" id="749906"/>
    <lineage>
        <taxon>unclassified sequences</taxon>
        <taxon>metagenomes</taxon>
        <taxon>organismal metagenomes</taxon>
    </lineage>
</organism>
<name>J9H0C0_9ZZZZ</name>
<dbReference type="EMBL" id="AMCI01001075">
    <property type="protein sequence ID" value="EJX06735.1"/>
    <property type="molecule type" value="Genomic_DNA"/>
</dbReference>
<comment type="caution">
    <text evidence="1">The sequence shown here is derived from an EMBL/GenBank/DDBJ whole genome shotgun (WGS) entry which is preliminary data.</text>
</comment>
<protein>
    <submittedName>
        <fullName evidence="1">Uncharacterized protein</fullName>
    </submittedName>
</protein>
<gene>
    <name evidence="1" type="ORF">EVA_05158</name>
</gene>
<sequence length="78" mass="8795">MDCIDMVETPLVWGKAEAHRARELYQANQARRQARQAAEKARLDSLRHPQGKKSLLITDILAKVRQTHAAPGGNHRDV</sequence>
<reference evidence="1" key="1">
    <citation type="journal article" date="2012" name="PLoS ONE">
        <title>Gene sets for utilization of primary and secondary nutrition supplies in the distal gut of endangered iberian lynx.</title>
        <authorList>
            <person name="Alcaide M."/>
            <person name="Messina E."/>
            <person name="Richter M."/>
            <person name="Bargiela R."/>
            <person name="Peplies J."/>
            <person name="Huws S.A."/>
            <person name="Newbold C.J."/>
            <person name="Golyshin P.N."/>
            <person name="Simon M.A."/>
            <person name="Lopez G."/>
            <person name="Yakimov M.M."/>
            <person name="Ferrer M."/>
        </authorList>
    </citation>
    <scope>NUCLEOTIDE SEQUENCE</scope>
</reference>
<dbReference type="AlphaFoldDB" id="J9H0C0"/>
<proteinExistence type="predicted"/>
<accession>J9H0C0</accession>
<evidence type="ECO:0000313" key="1">
    <source>
        <dbReference type="EMBL" id="EJX06735.1"/>
    </source>
</evidence>